<protein>
    <submittedName>
        <fullName evidence="1">Uncharacterized protein</fullName>
    </submittedName>
</protein>
<name>A0ABV3DXI4_9ACTN</name>
<sequence length="219" mass="23635">MVLRAPQLDDLVPGQVLQCRDRVVDAHLPVGTLKVGELAGKRYVMRCGAGPGRSVDWINTGRTDFEGHTVRDPASDLTVHKGDHGNFSRVKAALTGQVGWAGDFQKLTATFEAVPQFWNELLWEDEGHEGIVTALSVTLTLTGPDGAVISSEPIAERQTGTRARIRYTFTRTFTGLPVGECRLTVSGVKTGGWRTRVGGKDTGRVVINEHAVTCTIGSP</sequence>
<evidence type="ECO:0000313" key="1">
    <source>
        <dbReference type="EMBL" id="MEU8139869.1"/>
    </source>
</evidence>
<dbReference type="Proteomes" id="UP001551482">
    <property type="component" value="Unassembled WGS sequence"/>
</dbReference>
<dbReference type="RefSeq" id="WP_358364371.1">
    <property type="nucleotide sequence ID" value="NZ_JBEZFP010000208.1"/>
</dbReference>
<organism evidence="1 2">
    <name type="scientific">Streptodolium elevatio</name>
    <dbReference type="NCBI Taxonomy" id="3157996"/>
    <lineage>
        <taxon>Bacteria</taxon>
        <taxon>Bacillati</taxon>
        <taxon>Actinomycetota</taxon>
        <taxon>Actinomycetes</taxon>
        <taxon>Kitasatosporales</taxon>
        <taxon>Streptomycetaceae</taxon>
        <taxon>Streptodolium</taxon>
    </lineage>
</organism>
<reference evidence="1 2" key="1">
    <citation type="submission" date="2024-06" db="EMBL/GenBank/DDBJ databases">
        <title>The Natural Products Discovery Center: Release of the First 8490 Sequenced Strains for Exploring Actinobacteria Biosynthetic Diversity.</title>
        <authorList>
            <person name="Kalkreuter E."/>
            <person name="Kautsar S.A."/>
            <person name="Yang D."/>
            <person name="Bader C.D."/>
            <person name="Teijaro C.N."/>
            <person name="Fluegel L."/>
            <person name="Davis C.M."/>
            <person name="Simpson J.R."/>
            <person name="Lauterbach L."/>
            <person name="Steele A.D."/>
            <person name="Gui C."/>
            <person name="Meng S."/>
            <person name="Li G."/>
            <person name="Viehrig K."/>
            <person name="Ye F."/>
            <person name="Su P."/>
            <person name="Kiefer A.F."/>
            <person name="Nichols A."/>
            <person name="Cepeda A.J."/>
            <person name="Yan W."/>
            <person name="Fan B."/>
            <person name="Jiang Y."/>
            <person name="Adhikari A."/>
            <person name="Zheng C.-J."/>
            <person name="Schuster L."/>
            <person name="Cowan T.M."/>
            <person name="Smanski M.J."/>
            <person name="Chevrette M.G."/>
            <person name="De Carvalho L.P.S."/>
            <person name="Shen B."/>
        </authorList>
    </citation>
    <scope>NUCLEOTIDE SEQUENCE [LARGE SCALE GENOMIC DNA]</scope>
    <source>
        <strain evidence="1 2">NPDC048946</strain>
    </source>
</reference>
<dbReference type="EMBL" id="JBEZFP010000208">
    <property type="protein sequence ID" value="MEU8139869.1"/>
    <property type="molecule type" value="Genomic_DNA"/>
</dbReference>
<accession>A0ABV3DXI4</accession>
<proteinExistence type="predicted"/>
<evidence type="ECO:0000313" key="2">
    <source>
        <dbReference type="Proteomes" id="UP001551482"/>
    </source>
</evidence>
<gene>
    <name evidence="1" type="ORF">AB0C36_41035</name>
</gene>
<keyword evidence="2" id="KW-1185">Reference proteome</keyword>
<comment type="caution">
    <text evidence="1">The sequence shown here is derived from an EMBL/GenBank/DDBJ whole genome shotgun (WGS) entry which is preliminary data.</text>
</comment>